<proteinExistence type="predicted"/>
<accession>A0A6S7FT17</accession>
<keyword evidence="2" id="KW-1185">Reference proteome</keyword>
<comment type="caution">
    <text evidence="1">The sequence shown here is derived from an EMBL/GenBank/DDBJ whole genome shotgun (WGS) entry which is preliminary data.</text>
</comment>
<dbReference type="AlphaFoldDB" id="A0A6S7FT17"/>
<protein>
    <submittedName>
        <fullName evidence="1">Uncharacterized protein</fullName>
    </submittedName>
</protein>
<evidence type="ECO:0000313" key="2">
    <source>
        <dbReference type="Proteomes" id="UP001152795"/>
    </source>
</evidence>
<name>A0A6S7FT17_PARCT</name>
<dbReference type="EMBL" id="CACRXK020000540">
    <property type="protein sequence ID" value="CAB3982775.1"/>
    <property type="molecule type" value="Genomic_DNA"/>
</dbReference>
<evidence type="ECO:0000313" key="1">
    <source>
        <dbReference type="EMBL" id="CAB3982775.1"/>
    </source>
</evidence>
<reference evidence="1" key="1">
    <citation type="submission" date="2020-04" db="EMBL/GenBank/DDBJ databases">
        <authorList>
            <person name="Alioto T."/>
            <person name="Alioto T."/>
            <person name="Gomez Garrido J."/>
        </authorList>
    </citation>
    <scope>NUCLEOTIDE SEQUENCE</scope>
    <source>
        <strain evidence="1">A484AB</strain>
    </source>
</reference>
<gene>
    <name evidence="1" type="ORF">PACLA_8A068587</name>
</gene>
<dbReference type="Proteomes" id="UP001152795">
    <property type="component" value="Unassembled WGS sequence"/>
</dbReference>
<dbReference type="OrthoDB" id="8194935at2759"/>
<sequence length="194" mass="22230">MRRTINYRLEKHKETEPEAVQALQDLYVDDLPTGAASEEKAFEIYESTKRVMKCGGFNLRKWKSNSKALSDRIGKYETINASKPEDLPEKASAIEDDRTYVETVVGPQAVDESKTKILGLSWDTKEDELFFEFSEIRSYAKQLPQTKRSSRVKGTNEQVIVHGLNLSAAEILRAENMWIRSVQESSFAEELKYL</sequence>
<organism evidence="1 2">
    <name type="scientific">Paramuricea clavata</name>
    <name type="common">Red gorgonian</name>
    <name type="synonym">Violescent sea-whip</name>
    <dbReference type="NCBI Taxonomy" id="317549"/>
    <lineage>
        <taxon>Eukaryota</taxon>
        <taxon>Metazoa</taxon>
        <taxon>Cnidaria</taxon>
        <taxon>Anthozoa</taxon>
        <taxon>Octocorallia</taxon>
        <taxon>Malacalcyonacea</taxon>
        <taxon>Plexauridae</taxon>
        <taxon>Paramuricea</taxon>
    </lineage>
</organism>